<dbReference type="Proteomes" id="UP001055811">
    <property type="component" value="Linkage Group LG01"/>
</dbReference>
<keyword evidence="2" id="KW-1185">Reference proteome</keyword>
<protein>
    <submittedName>
        <fullName evidence="1">Uncharacterized protein</fullName>
    </submittedName>
</protein>
<name>A0ACB9GXV2_CICIN</name>
<evidence type="ECO:0000313" key="1">
    <source>
        <dbReference type="EMBL" id="KAI3788340.1"/>
    </source>
</evidence>
<sequence length="271" mass="30376">MLALSPPLFSTSYGWPLENLIIQNLEQDCNNIPIEAEANSYHSLLDVSTYYQIQHDIEPENSLTSGGAVNGYIGNPKNVSKKLNHNASERDRRKKVNSLYAFLRSLLPMSSDQKKKVSIPGTVSCALEYIPELQKEVRALKNKKEKLLLCSAPTNIIGGEHLEIRNRSPKEATIQTISSVVSSVCVLGDKVVIQLISSDDYMNNNKDIGNLSKVLEYLQEEEDGLVLLNATILKCFGEMRFLNTLYLQVQGDHQIEAEKLKGKLCSLYQHH</sequence>
<reference evidence="1 2" key="2">
    <citation type="journal article" date="2022" name="Mol. Ecol. Resour.">
        <title>The genomes of chicory, endive, great burdock and yacon provide insights into Asteraceae paleo-polyploidization history and plant inulin production.</title>
        <authorList>
            <person name="Fan W."/>
            <person name="Wang S."/>
            <person name="Wang H."/>
            <person name="Wang A."/>
            <person name="Jiang F."/>
            <person name="Liu H."/>
            <person name="Zhao H."/>
            <person name="Xu D."/>
            <person name="Zhang Y."/>
        </authorList>
    </citation>
    <scope>NUCLEOTIDE SEQUENCE [LARGE SCALE GENOMIC DNA]</scope>
    <source>
        <strain evidence="2">cv. Punajuju</strain>
        <tissue evidence="1">Leaves</tissue>
    </source>
</reference>
<evidence type="ECO:0000313" key="2">
    <source>
        <dbReference type="Proteomes" id="UP001055811"/>
    </source>
</evidence>
<organism evidence="1 2">
    <name type="scientific">Cichorium intybus</name>
    <name type="common">Chicory</name>
    <dbReference type="NCBI Taxonomy" id="13427"/>
    <lineage>
        <taxon>Eukaryota</taxon>
        <taxon>Viridiplantae</taxon>
        <taxon>Streptophyta</taxon>
        <taxon>Embryophyta</taxon>
        <taxon>Tracheophyta</taxon>
        <taxon>Spermatophyta</taxon>
        <taxon>Magnoliopsida</taxon>
        <taxon>eudicotyledons</taxon>
        <taxon>Gunneridae</taxon>
        <taxon>Pentapetalae</taxon>
        <taxon>asterids</taxon>
        <taxon>campanulids</taxon>
        <taxon>Asterales</taxon>
        <taxon>Asteraceae</taxon>
        <taxon>Cichorioideae</taxon>
        <taxon>Cichorieae</taxon>
        <taxon>Cichoriinae</taxon>
        <taxon>Cichorium</taxon>
    </lineage>
</organism>
<comment type="caution">
    <text evidence="1">The sequence shown here is derived from an EMBL/GenBank/DDBJ whole genome shotgun (WGS) entry which is preliminary data.</text>
</comment>
<gene>
    <name evidence="1" type="ORF">L2E82_01101</name>
</gene>
<reference evidence="2" key="1">
    <citation type="journal article" date="2022" name="Mol. Ecol. Resour.">
        <title>The genomes of chicory, endive, great burdock and yacon provide insights into Asteraceae palaeo-polyploidization history and plant inulin production.</title>
        <authorList>
            <person name="Fan W."/>
            <person name="Wang S."/>
            <person name="Wang H."/>
            <person name="Wang A."/>
            <person name="Jiang F."/>
            <person name="Liu H."/>
            <person name="Zhao H."/>
            <person name="Xu D."/>
            <person name="Zhang Y."/>
        </authorList>
    </citation>
    <scope>NUCLEOTIDE SEQUENCE [LARGE SCALE GENOMIC DNA]</scope>
    <source>
        <strain evidence="2">cv. Punajuju</strain>
    </source>
</reference>
<accession>A0ACB9GXV2</accession>
<proteinExistence type="predicted"/>
<dbReference type="EMBL" id="CM042009">
    <property type="protein sequence ID" value="KAI3788340.1"/>
    <property type="molecule type" value="Genomic_DNA"/>
</dbReference>